<reference evidence="1" key="1">
    <citation type="submission" date="2018-02" db="EMBL/GenBank/DDBJ databases">
        <title>Rhizophora mucronata_Transcriptome.</title>
        <authorList>
            <person name="Meera S.P."/>
            <person name="Sreeshan A."/>
            <person name="Augustine A."/>
        </authorList>
    </citation>
    <scope>NUCLEOTIDE SEQUENCE</scope>
    <source>
        <tissue evidence="1">Leaf</tissue>
    </source>
</reference>
<name>A0A2P2NJD7_RHIMU</name>
<dbReference type="GO" id="GO:0000502">
    <property type="term" value="C:proteasome complex"/>
    <property type="evidence" value="ECO:0007669"/>
    <property type="project" value="UniProtKB-KW"/>
</dbReference>
<accession>A0A2P2NJD7</accession>
<dbReference type="EMBL" id="GGEC01062046">
    <property type="protein sequence ID" value="MBX42530.1"/>
    <property type="molecule type" value="Transcribed_RNA"/>
</dbReference>
<organism evidence="1">
    <name type="scientific">Rhizophora mucronata</name>
    <name type="common">Asiatic mangrove</name>
    <dbReference type="NCBI Taxonomy" id="61149"/>
    <lineage>
        <taxon>Eukaryota</taxon>
        <taxon>Viridiplantae</taxon>
        <taxon>Streptophyta</taxon>
        <taxon>Embryophyta</taxon>
        <taxon>Tracheophyta</taxon>
        <taxon>Spermatophyta</taxon>
        <taxon>Magnoliopsida</taxon>
        <taxon>eudicotyledons</taxon>
        <taxon>Gunneridae</taxon>
        <taxon>Pentapetalae</taxon>
        <taxon>rosids</taxon>
        <taxon>fabids</taxon>
        <taxon>Malpighiales</taxon>
        <taxon>Rhizophoraceae</taxon>
        <taxon>Rhizophora</taxon>
    </lineage>
</organism>
<evidence type="ECO:0000313" key="1">
    <source>
        <dbReference type="EMBL" id="MBX42530.1"/>
    </source>
</evidence>
<dbReference type="AlphaFoldDB" id="A0A2P2NJD7"/>
<proteinExistence type="predicted"/>
<sequence>MRINSRHAFKWFPINNFTLQLKSGVYFPNFHFSVSIRPTQFFQIVLLNRKTS</sequence>
<protein>
    <submittedName>
        <fullName evidence="1">Proteasome subunit alpha type-2-A</fullName>
    </submittedName>
</protein>
<keyword evidence="1" id="KW-0647">Proteasome</keyword>